<dbReference type="EMBL" id="KZ613854">
    <property type="protein sequence ID" value="PMD55965.1"/>
    <property type="molecule type" value="Genomic_DNA"/>
</dbReference>
<organism evidence="1 2">
    <name type="scientific">Hyaloscypha bicolor E</name>
    <dbReference type="NCBI Taxonomy" id="1095630"/>
    <lineage>
        <taxon>Eukaryota</taxon>
        <taxon>Fungi</taxon>
        <taxon>Dikarya</taxon>
        <taxon>Ascomycota</taxon>
        <taxon>Pezizomycotina</taxon>
        <taxon>Leotiomycetes</taxon>
        <taxon>Helotiales</taxon>
        <taxon>Hyaloscyphaceae</taxon>
        <taxon>Hyaloscypha</taxon>
        <taxon>Hyaloscypha bicolor</taxon>
    </lineage>
</organism>
<sequence>MTNPEQIPASQFEFILASAESLDDETKKASISGFSSTTTLGYDFLIFATSSRAKGDTPLKGVGSTEDIKATLHDFQARVVSNATREACRAPRKVGKMSLDITCYWFFSGG</sequence>
<dbReference type="STRING" id="1095630.A0A2J6SYW6"/>
<dbReference type="Proteomes" id="UP000235371">
    <property type="component" value="Unassembled WGS sequence"/>
</dbReference>
<reference evidence="1 2" key="1">
    <citation type="submission" date="2016-04" db="EMBL/GenBank/DDBJ databases">
        <title>A degradative enzymes factory behind the ericoid mycorrhizal symbiosis.</title>
        <authorList>
            <consortium name="DOE Joint Genome Institute"/>
            <person name="Martino E."/>
            <person name="Morin E."/>
            <person name="Grelet G."/>
            <person name="Kuo A."/>
            <person name="Kohler A."/>
            <person name="Daghino S."/>
            <person name="Barry K."/>
            <person name="Choi C."/>
            <person name="Cichocki N."/>
            <person name="Clum A."/>
            <person name="Copeland A."/>
            <person name="Hainaut M."/>
            <person name="Haridas S."/>
            <person name="Labutti K."/>
            <person name="Lindquist E."/>
            <person name="Lipzen A."/>
            <person name="Khouja H.-R."/>
            <person name="Murat C."/>
            <person name="Ohm R."/>
            <person name="Olson A."/>
            <person name="Spatafora J."/>
            <person name="Veneault-Fourrey C."/>
            <person name="Henrissat B."/>
            <person name="Grigoriev I."/>
            <person name="Martin F."/>
            <person name="Perotto S."/>
        </authorList>
    </citation>
    <scope>NUCLEOTIDE SEQUENCE [LARGE SCALE GENOMIC DNA]</scope>
    <source>
        <strain evidence="1 2">E</strain>
    </source>
</reference>
<name>A0A2J6SYW6_9HELO</name>
<accession>A0A2J6SYW6</accession>
<evidence type="ECO:0000313" key="1">
    <source>
        <dbReference type="EMBL" id="PMD55965.1"/>
    </source>
</evidence>
<dbReference type="AlphaFoldDB" id="A0A2J6SYW6"/>
<dbReference type="RefSeq" id="XP_024732869.1">
    <property type="nucleotide sequence ID" value="XM_024881039.1"/>
</dbReference>
<dbReference type="InParanoid" id="A0A2J6SYW6"/>
<dbReference type="OrthoDB" id="202203at2759"/>
<protein>
    <submittedName>
        <fullName evidence="1">Uncharacterized protein</fullName>
    </submittedName>
</protein>
<gene>
    <name evidence="1" type="ORF">K444DRAFT_617052</name>
</gene>
<evidence type="ECO:0000313" key="2">
    <source>
        <dbReference type="Proteomes" id="UP000235371"/>
    </source>
</evidence>
<dbReference type="GeneID" id="36589116"/>
<keyword evidence="2" id="KW-1185">Reference proteome</keyword>
<proteinExistence type="predicted"/>